<reference evidence="1" key="2">
    <citation type="submission" date="2020-03" db="EMBL/GenBank/DDBJ databases">
        <title>Walnut 2.0.</title>
        <authorList>
            <person name="Marrano A."/>
            <person name="Britton M."/>
            <person name="Zimin A.V."/>
            <person name="Zaini P.A."/>
            <person name="Workman R."/>
            <person name="Puiu D."/>
            <person name="Bianco L."/>
            <person name="Allen B.J."/>
            <person name="Troggio M."/>
            <person name="Leslie C.A."/>
            <person name="Timp W."/>
            <person name="Dendekar A."/>
            <person name="Salzberg S.L."/>
            <person name="Neale D.B."/>
        </authorList>
    </citation>
    <scope>NUCLEOTIDE SEQUENCE</scope>
    <source>
        <tissue evidence="1">Leaves</tissue>
    </source>
</reference>
<evidence type="ECO:0000313" key="1">
    <source>
        <dbReference type="EMBL" id="KAF5475497.1"/>
    </source>
</evidence>
<reference evidence="1" key="1">
    <citation type="submission" date="2015-10" db="EMBL/GenBank/DDBJ databases">
        <authorList>
            <person name="Martinez-Garcia P.J."/>
            <person name="Crepeau M.W."/>
            <person name="Puiu D."/>
            <person name="Gonzalez-Ibeas D."/>
            <person name="Whalen J."/>
            <person name="Stevens K."/>
            <person name="Paul R."/>
            <person name="Butterfield T."/>
            <person name="Britton M."/>
            <person name="Reagan R."/>
            <person name="Chakraborty S."/>
            <person name="Walawage S.L."/>
            <person name="Vasquez-Gross H.A."/>
            <person name="Cardeno C."/>
            <person name="Famula R."/>
            <person name="Pratt K."/>
            <person name="Kuruganti S."/>
            <person name="Aradhya M.K."/>
            <person name="Leslie C.A."/>
            <person name="Dandekar A.M."/>
            <person name="Salzberg S.L."/>
            <person name="Wegrzyn J.L."/>
            <person name="Langley C.H."/>
            <person name="Neale D.B."/>
        </authorList>
    </citation>
    <scope>NUCLEOTIDE SEQUENCE</scope>
    <source>
        <tissue evidence="1">Leaves</tissue>
    </source>
</reference>
<name>A0A833Y330_JUGRE</name>
<gene>
    <name evidence="1" type="ORF">F2P56_007298</name>
</gene>
<dbReference type="EMBL" id="LIHL02000003">
    <property type="protein sequence ID" value="KAF5475497.1"/>
    <property type="molecule type" value="Genomic_DNA"/>
</dbReference>
<evidence type="ECO:0000313" key="2">
    <source>
        <dbReference type="Proteomes" id="UP000619265"/>
    </source>
</evidence>
<dbReference type="AlphaFoldDB" id="A0A833Y330"/>
<protein>
    <submittedName>
        <fullName evidence="1">Uncharacterized protein</fullName>
    </submittedName>
</protein>
<comment type="caution">
    <text evidence="1">The sequence shown here is derived from an EMBL/GenBank/DDBJ whole genome shotgun (WGS) entry which is preliminary data.</text>
</comment>
<accession>A0A833Y330</accession>
<proteinExistence type="predicted"/>
<sequence length="152" mass="17261">MAARHVLEASSFWRLGTGSEIRICGDKSLDFANPRKVTSPIKNLDGNAKDAALIDPDTKKWKKELIQNTFEEREAHLILETPISAMDTRDKIIWHGTKDSSFLVRSAYYIEKAREVAAQGHASTSNCLKVVWNKIWQLQVTLGDKTFLWRAC</sequence>
<organism evidence="1 2">
    <name type="scientific">Juglans regia</name>
    <name type="common">English walnut</name>
    <dbReference type="NCBI Taxonomy" id="51240"/>
    <lineage>
        <taxon>Eukaryota</taxon>
        <taxon>Viridiplantae</taxon>
        <taxon>Streptophyta</taxon>
        <taxon>Embryophyta</taxon>
        <taxon>Tracheophyta</taxon>
        <taxon>Spermatophyta</taxon>
        <taxon>Magnoliopsida</taxon>
        <taxon>eudicotyledons</taxon>
        <taxon>Gunneridae</taxon>
        <taxon>Pentapetalae</taxon>
        <taxon>rosids</taxon>
        <taxon>fabids</taxon>
        <taxon>Fagales</taxon>
        <taxon>Juglandaceae</taxon>
        <taxon>Juglans</taxon>
    </lineage>
</organism>
<dbReference type="Gramene" id="Jr03_18110_p1">
    <property type="protein sequence ID" value="cds.Jr03_18110_p1"/>
    <property type="gene ID" value="Jr03_18110"/>
</dbReference>
<dbReference type="Proteomes" id="UP000619265">
    <property type="component" value="Unassembled WGS sequence"/>
</dbReference>